<keyword evidence="4" id="KW-0175">Coiled coil</keyword>
<dbReference type="Proteomes" id="UP000053240">
    <property type="component" value="Unassembled WGS sequence"/>
</dbReference>
<dbReference type="GO" id="GO:0008168">
    <property type="term" value="F:methyltransferase activity"/>
    <property type="evidence" value="ECO:0007669"/>
    <property type="project" value="UniProtKB-KW"/>
</dbReference>
<dbReference type="InParanoid" id="A0A194QXS2"/>
<dbReference type="Gene3D" id="6.10.140.2220">
    <property type="match status" value="1"/>
</dbReference>
<dbReference type="Gene3D" id="1.25.40.10">
    <property type="entry name" value="Tetratricopeptide repeat domain"/>
    <property type="match status" value="1"/>
</dbReference>
<dbReference type="CDD" id="cd10536">
    <property type="entry name" value="SET_SMYD4"/>
    <property type="match status" value="1"/>
</dbReference>
<dbReference type="InterPro" id="IPR044421">
    <property type="entry name" value="SMYD4_SET"/>
</dbReference>
<dbReference type="PANTHER" id="PTHR46165">
    <property type="entry name" value="SET AND MYND DOMAIN-CONTAINING PROTEIN 4"/>
    <property type="match status" value="1"/>
</dbReference>
<evidence type="ECO:0000256" key="1">
    <source>
        <dbReference type="ARBA" id="ARBA00022603"/>
    </source>
</evidence>
<dbReference type="InterPro" id="IPR011990">
    <property type="entry name" value="TPR-like_helical_dom_sf"/>
</dbReference>
<dbReference type="Gene3D" id="2.170.270.10">
    <property type="entry name" value="SET domain"/>
    <property type="match status" value="2"/>
</dbReference>
<dbReference type="GO" id="GO:0042826">
    <property type="term" value="F:histone deacetylase binding"/>
    <property type="evidence" value="ECO:0007669"/>
    <property type="project" value="TreeGrafter"/>
</dbReference>
<evidence type="ECO:0000313" key="5">
    <source>
        <dbReference type="EMBL" id="KPJ10338.1"/>
    </source>
</evidence>
<dbReference type="KEGG" id="pmac:106715904"/>
<name>A0A194QXS2_PAPMA</name>
<dbReference type="GO" id="GO:0032259">
    <property type="term" value="P:methylation"/>
    <property type="evidence" value="ECO:0007669"/>
    <property type="project" value="UniProtKB-KW"/>
</dbReference>
<dbReference type="InterPro" id="IPR046341">
    <property type="entry name" value="SET_dom_sf"/>
</dbReference>
<dbReference type="GO" id="GO:0005634">
    <property type="term" value="C:nucleus"/>
    <property type="evidence" value="ECO:0007669"/>
    <property type="project" value="TreeGrafter"/>
</dbReference>
<organism evidence="5 6">
    <name type="scientific">Papilio machaon</name>
    <name type="common">Old World swallowtail butterfly</name>
    <dbReference type="NCBI Taxonomy" id="76193"/>
    <lineage>
        <taxon>Eukaryota</taxon>
        <taxon>Metazoa</taxon>
        <taxon>Ecdysozoa</taxon>
        <taxon>Arthropoda</taxon>
        <taxon>Hexapoda</taxon>
        <taxon>Insecta</taxon>
        <taxon>Pterygota</taxon>
        <taxon>Neoptera</taxon>
        <taxon>Endopterygota</taxon>
        <taxon>Lepidoptera</taxon>
        <taxon>Glossata</taxon>
        <taxon>Ditrysia</taxon>
        <taxon>Papilionoidea</taxon>
        <taxon>Papilionidae</taxon>
        <taxon>Papilioninae</taxon>
        <taxon>Papilio</taxon>
    </lineage>
</organism>
<dbReference type="FunCoup" id="A0A194QXS2">
    <property type="interactions" value="520"/>
</dbReference>
<proteinExistence type="predicted"/>
<gene>
    <name evidence="5" type="ORF">RR48_08998</name>
</gene>
<dbReference type="GO" id="GO:0042051">
    <property type="term" value="P:compound eye photoreceptor development"/>
    <property type="evidence" value="ECO:0007669"/>
    <property type="project" value="TreeGrafter"/>
</dbReference>
<dbReference type="InterPro" id="IPR052097">
    <property type="entry name" value="SET-MYND_domain_protein"/>
</dbReference>
<dbReference type="SUPFAM" id="SSF48452">
    <property type="entry name" value="TPR-like"/>
    <property type="match status" value="1"/>
</dbReference>
<dbReference type="OrthoDB" id="1028014at2759"/>
<dbReference type="Gene3D" id="1.10.220.160">
    <property type="match status" value="1"/>
</dbReference>
<evidence type="ECO:0000256" key="3">
    <source>
        <dbReference type="ARBA" id="ARBA00022691"/>
    </source>
</evidence>
<dbReference type="GO" id="GO:0005737">
    <property type="term" value="C:cytoplasm"/>
    <property type="evidence" value="ECO:0007669"/>
    <property type="project" value="TreeGrafter"/>
</dbReference>
<keyword evidence="2" id="KW-0808">Transferase</keyword>
<dbReference type="SUPFAM" id="SSF82199">
    <property type="entry name" value="SET domain"/>
    <property type="match status" value="1"/>
</dbReference>
<dbReference type="EMBL" id="KQ460953">
    <property type="protein sequence ID" value="KPJ10338.1"/>
    <property type="molecule type" value="Genomic_DNA"/>
</dbReference>
<keyword evidence="1" id="KW-0489">Methyltransferase</keyword>
<evidence type="ECO:0000256" key="4">
    <source>
        <dbReference type="SAM" id="Coils"/>
    </source>
</evidence>
<reference evidence="5 6" key="1">
    <citation type="journal article" date="2015" name="Nat. Commun.">
        <title>Outbred genome sequencing and CRISPR/Cas9 gene editing in butterflies.</title>
        <authorList>
            <person name="Li X."/>
            <person name="Fan D."/>
            <person name="Zhang W."/>
            <person name="Liu G."/>
            <person name="Zhang L."/>
            <person name="Zhao L."/>
            <person name="Fang X."/>
            <person name="Chen L."/>
            <person name="Dong Y."/>
            <person name="Chen Y."/>
            <person name="Ding Y."/>
            <person name="Zhao R."/>
            <person name="Feng M."/>
            <person name="Zhu Y."/>
            <person name="Feng Y."/>
            <person name="Jiang X."/>
            <person name="Zhu D."/>
            <person name="Xiang H."/>
            <person name="Feng X."/>
            <person name="Li S."/>
            <person name="Wang J."/>
            <person name="Zhang G."/>
            <person name="Kronforst M.R."/>
            <person name="Wang W."/>
        </authorList>
    </citation>
    <scope>NUCLEOTIDE SEQUENCE [LARGE SCALE GENOMIC DNA]</scope>
    <source>
        <strain evidence="5">Ya'a_city_454_Pm</strain>
        <tissue evidence="5">Whole body</tissue>
    </source>
</reference>
<dbReference type="PANTHER" id="PTHR46165:SF5">
    <property type="entry name" value="RE32936P"/>
    <property type="match status" value="1"/>
</dbReference>
<evidence type="ECO:0000313" key="6">
    <source>
        <dbReference type="Proteomes" id="UP000053240"/>
    </source>
</evidence>
<sequence>MSYVYEDIDPVFAEKCGDMMLYSTQVGFLKNLAEEVIALANEDNWLQSFETVNNEKKVEAVMENKKLMNALKEVFSRIQPIYREKDAKIAQEKRKAAAEALRDGELEKSLGLASQTVLRSPMTDVDESVDGGVSLALGLWLRSEILMRFNRYQAALEDLKMALKERIPARMRGQYYWRLGNCYKGLGEATRAKVSYEIANRLLANDEKSKIQLQQDMESLDYSLAPTNSENRKGTVLSGGANHTMPALSKLIEITEDEMKGRYAVASMPVKTGDVLLIDKPYAACLFHKYYGTHCQHCLRRLEDCMEVAPVWCPKCSGVAFCSVQCRDIAVSTYHPYECAFMGLFIGSGMSVLSHIALRMVTQVGLETSLAIYSKHLSCEEVSENGAKINPRKCKTRNRKERLTRSRMGLGILSGEDMMKEEENSLEDKQNELLKRADEIYRLCTHSGQRNGDDYLKRIVIAMFLTECLKRSGFFKGNENRQQEENELSICKLIIKNLQLLQFNAHEIYETLRGAHMFTGSKPLYIAVGIYSTGALFNHECSPAVARYFEDSKIILRAIRPLEPGEMVSENYGPNVLIRNLAERQKSLACRYWFKCDCLACKEDWPILKQMNFNDPILRCTNISCTWKYRPNPDNPPEKCPKCSVPIEKGLTKVYMETVEMCLAGYEEGARLMDEERAEEAAAALCAAVDAYHRVGRLPHRETFLAQESLRACFATAGNTHQVKHNTQHGDK</sequence>
<keyword evidence="6" id="KW-1185">Reference proteome</keyword>
<evidence type="ECO:0000256" key="2">
    <source>
        <dbReference type="ARBA" id="ARBA00022679"/>
    </source>
</evidence>
<protein>
    <submittedName>
        <fullName evidence="5">SET and MYND domain-containing protein 4</fullName>
    </submittedName>
</protein>
<dbReference type="STRING" id="76193.A0A194QXS2"/>
<accession>A0A194QXS2</accession>
<dbReference type="AlphaFoldDB" id="A0A194QXS2"/>
<keyword evidence="3" id="KW-0949">S-adenosyl-L-methionine</keyword>
<feature type="coiled-coil region" evidence="4">
    <location>
        <begin position="412"/>
        <end position="439"/>
    </location>
</feature>